<accession>A0ABU7V294</accession>
<proteinExistence type="predicted"/>
<gene>
    <name evidence="1" type="primary">bet</name>
    <name evidence="1" type="ORF">V3390_09365</name>
</gene>
<dbReference type="NCBIfam" id="TIGR01913">
    <property type="entry name" value="bet_lambda"/>
    <property type="match status" value="1"/>
</dbReference>
<evidence type="ECO:0000313" key="1">
    <source>
        <dbReference type="EMBL" id="MEF2156428.1"/>
    </source>
</evidence>
<dbReference type="EMBL" id="JAZHBO010000002">
    <property type="protein sequence ID" value="MEF2156428.1"/>
    <property type="molecule type" value="Genomic_DNA"/>
</dbReference>
<dbReference type="Proteomes" id="UP001356170">
    <property type="component" value="Unassembled WGS sequence"/>
</dbReference>
<sequence length="291" mass="32717">MNAQLAPMDDKKSLIKTFGERYEIAPSRVLATLKSTAFKLKSGEVTEDQMIQLLVVANQYGLNPFTREIFAFPDKQNGVTPVVGVDGWSRIINSNSQFDGMEFSSPNEMVRPDGALADCPEWFECRIYRKDRSRPTVVREYLDEVYRPAFKSKEGYTVNGPWQSHPKRFLRHKTMIQCARLAFGFVGIYDQDEAERIREADVPLIQQSSNVSDLMPKAKAESKPAEVIDDAEFVDTDDADTEHMPVIDLSPEALKVLEKKARLVGKSMDDVIAQFAPIHAGNITGVLQALK</sequence>
<protein>
    <submittedName>
        <fullName evidence="1">Phage recombination protein Bet</fullName>
    </submittedName>
</protein>
<reference evidence="1 2" key="1">
    <citation type="submission" date="2024-01" db="EMBL/GenBank/DDBJ databases">
        <title>Novel species of the genus Luteimonas isolated from rivers.</title>
        <authorList>
            <person name="Lu H."/>
        </authorList>
    </citation>
    <scope>NUCLEOTIDE SEQUENCE [LARGE SCALE GENOMIC DNA]</scope>
    <source>
        <strain evidence="1 2">FXH3W</strain>
    </source>
</reference>
<dbReference type="InterPro" id="IPR018330">
    <property type="entry name" value="RecT_fam"/>
</dbReference>
<keyword evidence="2" id="KW-1185">Reference proteome</keyword>
<evidence type="ECO:0000313" key="2">
    <source>
        <dbReference type="Proteomes" id="UP001356170"/>
    </source>
</evidence>
<organism evidence="1 2">
    <name type="scientific">Aquilutibacter rugosus</name>
    <dbReference type="NCBI Taxonomy" id="3115820"/>
    <lineage>
        <taxon>Bacteria</taxon>
        <taxon>Pseudomonadati</taxon>
        <taxon>Pseudomonadota</taxon>
        <taxon>Gammaproteobacteria</taxon>
        <taxon>Lysobacterales</taxon>
        <taxon>Lysobacteraceae</taxon>
        <taxon>Aquilutibacter</taxon>
    </lineage>
</organism>
<name>A0ABU7V294_9GAMM</name>
<comment type="caution">
    <text evidence="1">The sequence shown here is derived from an EMBL/GenBank/DDBJ whole genome shotgun (WGS) entry which is preliminary data.</text>
</comment>
<dbReference type="Pfam" id="PF03837">
    <property type="entry name" value="RecT"/>
    <property type="match status" value="1"/>
</dbReference>
<dbReference type="RefSeq" id="WP_331704218.1">
    <property type="nucleotide sequence ID" value="NZ_JAZHBO010000002.1"/>
</dbReference>
<dbReference type="InterPro" id="IPR010183">
    <property type="entry name" value="Phage_lambda_Bet"/>
</dbReference>